<reference evidence="7" key="2">
    <citation type="journal article" date="2017" name="J. Anim. Genet.">
        <title>Multiple reference genome sequences of hot pepper reveal the massive evolution of plant disease resistance genes by retroduplication.</title>
        <authorList>
            <person name="Kim S."/>
            <person name="Park J."/>
            <person name="Yeom S.-I."/>
            <person name="Kim Y.-M."/>
            <person name="Seo E."/>
            <person name="Kim K.-T."/>
            <person name="Kim M.-S."/>
            <person name="Lee J.M."/>
            <person name="Cheong K."/>
            <person name="Shin H.-S."/>
            <person name="Kim S.-B."/>
            <person name="Han K."/>
            <person name="Lee J."/>
            <person name="Park M."/>
            <person name="Lee H.-A."/>
            <person name="Lee H.-Y."/>
            <person name="Lee Y."/>
            <person name="Oh S."/>
            <person name="Lee J.H."/>
            <person name="Choi E."/>
            <person name="Choi E."/>
            <person name="Lee S.E."/>
            <person name="Jeon J."/>
            <person name="Kim H."/>
            <person name="Choi G."/>
            <person name="Song H."/>
            <person name="Lee J."/>
            <person name="Lee S.-C."/>
            <person name="Kwon J.-K."/>
            <person name="Lee H.-Y."/>
            <person name="Koo N."/>
            <person name="Hong Y."/>
            <person name="Kim R.W."/>
            <person name="Kang W.-H."/>
            <person name="Huh J.H."/>
            <person name="Kang B.-C."/>
            <person name="Yang T.-J."/>
            <person name="Lee Y.-H."/>
            <person name="Bennetzen J.L."/>
            <person name="Choi D."/>
        </authorList>
    </citation>
    <scope>NUCLEOTIDE SEQUENCE [LARGE SCALE GENOMIC DNA]</scope>
    <source>
        <strain evidence="7">cv. PBC81</strain>
    </source>
</reference>
<evidence type="ECO:0000256" key="2">
    <source>
        <dbReference type="SAM" id="MobiDB-lite"/>
    </source>
</evidence>
<evidence type="ECO:0000313" key="7">
    <source>
        <dbReference type="Proteomes" id="UP000224567"/>
    </source>
</evidence>
<keyword evidence="1" id="KW-0544">Nucleosome core</keyword>
<dbReference type="GO" id="GO:0005634">
    <property type="term" value="C:nucleus"/>
    <property type="evidence" value="ECO:0007669"/>
    <property type="project" value="UniProtKB-SubCell"/>
</dbReference>
<feature type="transmembrane region" description="Helical" evidence="3">
    <location>
        <begin position="138"/>
        <end position="156"/>
    </location>
</feature>
<organism evidence="6 7">
    <name type="scientific">Capsicum baccatum</name>
    <name type="common">Peruvian pepper</name>
    <dbReference type="NCBI Taxonomy" id="33114"/>
    <lineage>
        <taxon>Eukaryota</taxon>
        <taxon>Viridiplantae</taxon>
        <taxon>Streptophyta</taxon>
        <taxon>Embryophyta</taxon>
        <taxon>Tracheophyta</taxon>
        <taxon>Spermatophyta</taxon>
        <taxon>Magnoliopsida</taxon>
        <taxon>eudicotyledons</taxon>
        <taxon>Gunneridae</taxon>
        <taxon>Pentapetalae</taxon>
        <taxon>asterids</taxon>
        <taxon>lamiids</taxon>
        <taxon>Solanales</taxon>
        <taxon>Solanaceae</taxon>
        <taxon>Solanoideae</taxon>
        <taxon>Capsiceae</taxon>
        <taxon>Capsicum</taxon>
    </lineage>
</organism>
<dbReference type="PRINTS" id="PR00620">
    <property type="entry name" value="HISTONEH2A"/>
</dbReference>
<dbReference type="GO" id="GO:0030527">
    <property type="term" value="F:structural constituent of chromatin"/>
    <property type="evidence" value="ECO:0007669"/>
    <property type="project" value="InterPro"/>
</dbReference>
<dbReference type="AlphaFoldDB" id="A0A2G2WF50"/>
<evidence type="ECO:0000256" key="3">
    <source>
        <dbReference type="SAM" id="Phobius"/>
    </source>
</evidence>
<dbReference type="EMBL" id="MLFT02000007">
    <property type="protein sequence ID" value="PHT43861.1"/>
    <property type="molecule type" value="Genomic_DNA"/>
</dbReference>
<dbReference type="Gene3D" id="1.10.20.10">
    <property type="entry name" value="Histone, subunit A"/>
    <property type="match status" value="1"/>
</dbReference>
<reference evidence="6 7" key="1">
    <citation type="journal article" date="2017" name="Genome Biol.">
        <title>New reference genome sequences of hot pepper reveal the massive evolution of plant disease-resistance genes by retroduplication.</title>
        <authorList>
            <person name="Kim S."/>
            <person name="Park J."/>
            <person name="Yeom S.I."/>
            <person name="Kim Y.M."/>
            <person name="Seo E."/>
            <person name="Kim K.T."/>
            <person name="Kim M.S."/>
            <person name="Lee J.M."/>
            <person name="Cheong K."/>
            <person name="Shin H.S."/>
            <person name="Kim S.B."/>
            <person name="Han K."/>
            <person name="Lee J."/>
            <person name="Park M."/>
            <person name="Lee H.A."/>
            <person name="Lee H.Y."/>
            <person name="Lee Y."/>
            <person name="Oh S."/>
            <person name="Lee J.H."/>
            <person name="Choi E."/>
            <person name="Choi E."/>
            <person name="Lee S.E."/>
            <person name="Jeon J."/>
            <person name="Kim H."/>
            <person name="Choi G."/>
            <person name="Song H."/>
            <person name="Lee J."/>
            <person name="Lee S.C."/>
            <person name="Kwon J.K."/>
            <person name="Lee H.Y."/>
            <person name="Koo N."/>
            <person name="Hong Y."/>
            <person name="Kim R.W."/>
            <person name="Kang W.H."/>
            <person name="Huh J.H."/>
            <person name="Kang B.C."/>
            <person name="Yang T.J."/>
            <person name="Lee Y.H."/>
            <person name="Bennetzen J.L."/>
            <person name="Choi D."/>
        </authorList>
    </citation>
    <scope>NUCLEOTIDE SEQUENCE [LARGE SCALE GENOMIC DNA]</scope>
    <source>
        <strain evidence="7">cv. PBC81</strain>
    </source>
</reference>
<dbReference type="OrthoDB" id="1918078at2759"/>
<sequence length="157" mass="17268">MAAKGKTLASDSAASGKKSLSRSQKAGLQFPIGRIARFLRNRKYAQHIGTEAPVFLAAVLEYLATEVLEITGNVARDNKRLRIIPRHIQLTVRHDEELNTLLDDVTICSSGVIPKNHNNLSSKTPAGVAAADDDDNDLVNYLRLLVLLLMMMMTMIL</sequence>
<protein>
    <recommendedName>
        <fullName evidence="1">Histone H2A</fullName>
    </recommendedName>
</protein>
<proteinExistence type="inferred from homology"/>
<keyword evidence="1" id="KW-0238">DNA-binding</keyword>
<dbReference type="GO" id="GO:0046982">
    <property type="term" value="F:protein heterodimerization activity"/>
    <property type="evidence" value="ECO:0007669"/>
    <property type="project" value="InterPro"/>
</dbReference>
<evidence type="ECO:0000259" key="4">
    <source>
        <dbReference type="Pfam" id="PF00125"/>
    </source>
</evidence>
<dbReference type="Pfam" id="PF16211">
    <property type="entry name" value="Histone_H2A_C"/>
    <property type="match status" value="1"/>
</dbReference>
<dbReference type="SMART" id="SM00414">
    <property type="entry name" value="H2A"/>
    <property type="match status" value="1"/>
</dbReference>
<feature type="region of interest" description="Disordered" evidence="2">
    <location>
        <begin position="1"/>
        <end position="22"/>
    </location>
</feature>
<dbReference type="InterPro" id="IPR007125">
    <property type="entry name" value="H2A/H2B/H3"/>
</dbReference>
<evidence type="ECO:0000313" key="6">
    <source>
        <dbReference type="EMBL" id="PHT43861.1"/>
    </source>
</evidence>
<comment type="subunit">
    <text evidence="1">The nucleosome is a histone octamer containing two molecules each of H2A, H2B, H3 and H4 assembled in one H3-H4 heterotetramer and two H2A-H2B heterodimers. The octamer wraps approximately 147 bp of DNA.</text>
</comment>
<accession>A0A2G2WF50</accession>
<dbReference type="InterPro" id="IPR002119">
    <property type="entry name" value="Histone_H2A"/>
</dbReference>
<gene>
    <name evidence="6" type="ORF">CQW23_17886</name>
</gene>
<name>A0A2G2WF50_CAPBA</name>
<dbReference type="Proteomes" id="UP000224567">
    <property type="component" value="Unassembled WGS sequence"/>
</dbReference>
<keyword evidence="3" id="KW-0472">Membrane</keyword>
<dbReference type="InterPro" id="IPR009072">
    <property type="entry name" value="Histone-fold"/>
</dbReference>
<evidence type="ECO:0000259" key="5">
    <source>
        <dbReference type="Pfam" id="PF16211"/>
    </source>
</evidence>
<keyword evidence="7" id="KW-1185">Reference proteome</keyword>
<comment type="similarity">
    <text evidence="1">Belongs to the histone H2A family.</text>
</comment>
<dbReference type="PANTHER" id="PTHR23430">
    <property type="entry name" value="HISTONE H2A"/>
    <property type="match status" value="1"/>
</dbReference>
<keyword evidence="3" id="KW-1133">Transmembrane helix</keyword>
<dbReference type="InterPro" id="IPR032454">
    <property type="entry name" value="Histone_H2A_C"/>
</dbReference>
<feature type="domain" description="Histone H2A C-terminal" evidence="5">
    <location>
        <begin position="96"/>
        <end position="126"/>
    </location>
</feature>
<dbReference type="Pfam" id="PF00125">
    <property type="entry name" value="Histone"/>
    <property type="match status" value="1"/>
</dbReference>
<keyword evidence="1" id="KW-0539">Nucleus</keyword>
<comment type="subcellular location">
    <subcellularLocation>
        <location evidence="1">Nucleus</location>
    </subcellularLocation>
</comment>
<dbReference type="CDD" id="cd00074">
    <property type="entry name" value="HFD_H2A"/>
    <property type="match status" value="1"/>
</dbReference>
<evidence type="ECO:0000256" key="1">
    <source>
        <dbReference type="RuleBase" id="RU003767"/>
    </source>
</evidence>
<dbReference type="SUPFAM" id="SSF47113">
    <property type="entry name" value="Histone-fold"/>
    <property type="match status" value="1"/>
</dbReference>
<dbReference type="GO" id="GO:0003677">
    <property type="term" value="F:DNA binding"/>
    <property type="evidence" value="ECO:0007669"/>
    <property type="project" value="UniProtKB-KW"/>
</dbReference>
<dbReference type="STRING" id="33114.A0A2G2WF50"/>
<dbReference type="GO" id="GO:0000786">
    <property type="term" value="C:nucleosome"/>
    <property type="evidence" value="ECO:0007669"/>
    <property type="project" value="UniProtKB-KW"/>
</dbReference>
<keyword evidence="3" id="KW-0812">Transmembrane</keyword>
<comment type="caution">
    <text evidence="6">The sequence shown here is derived from an EMBL/GenBank/DDBJ whole genome shotgun (WGS) entry which is preliminary data.</text>
</comment>
<keyword evidence="1" id="KW-0158">Chromosome</keyword>
<dbReference type="FunFam" id="1.10.20.10:FF:000093">
    <property type="entry name" value="Histone H2A"/>
    <property type="match status" value="1"/>
</dbReference>
<feature type="domain" description="Core Histone H2A/H2B/H3" evidence="4">
    <location>
        <begin position="15"/>
        <end position="93"/>
    </location>
</feature>